<dbReference type="PROSITE" id="PS50404">
    <property type="entry name" value="GST_NTER"/>
    <property type="match status" value="1"/>
</dbReference>
<dbReference type="PANTHER" id="PTHR44051">
    <property type="entry name" value="GLUTATHIONE S-TRANSFERASE-RELATED"/>
    <property type="match status" value="1"/>
</dbReference>
<reference evidence="5" key="1">
    <citation type="submission" date="2024-04" db="EMBL/GenBank/DDBJ databases">
        <title>Phylogenomic analyses of a clade within the roseobacter group suggest taxonomic reassignments of species of the genera Aestuariivita, Citreicella, Loktanella, Nautella, Pelagibaca, Ruegeria, Thalassobius, Thiobacimonas and Tropicibacter, and the proposal o.</title>
        <authorList>
            <person name="Jeon C.O."/>
        </authorList>
    </citation>
    <scope>NUCLEOTIDE SEQUENCE [LARGE SCALE GENOMIC DNA]</scope>
    <source>
        <strain evidence="5">BS5-3</strain>
    </source>
</reference>
<sequence length="228" mass="25069">MSTPLCLHYAPDNASLCVRLALEELGQPYTTQLVGRSARAQRSPAYLALNPNGLIPVLETPQGPMFETAAILIWLADTYGALMPQPADPARAHALQWMVWLSNTLHPALRMMFCPKQYTDADIDTFRDFTRQTVRQKLTLLNDATHADWLDADSPSIMGCYLGPMLRWATLYGQTLAPGELANWPRLYDFAKRQEARPAASRAAKAEGLGPTPFSAPGPCQPTEGSAL</sequence>
<proteinExistence type="predicted"/>
<dbReference type="SUPFAM" id="SSF47616">
    <property type="entry name" value="GST C-terminal domain-like"/>
    <property type="match status" value="1"/>
</dbReference>
<name>A0ABZ2V2A5_9RHOB</name>
<organism evidence="4 5">
    <name type="scientific">Yoonia phaeophyticola</name>
    <dbReference type="NCBI Taxonomy" id="3137369"/>
    <lineage>
        <taxon>Bacteria</taxon>
        <taxon>Pseudomonadati</taxon>
        <taxon>Pseudomonadota</taxon>
        <taxon>Alphaproteobacteria</taxon>
        <taxon>Rhodobacterales</taxon>
        <taxon>Paracoccaceae</taxon>
        <taxon>Yoonia</taxon>
    </lineage>
</organism>
<dbReference type="Gene3D" id="1.20.1050.10">
    <property type="match status" value="1"/>
</dbReference>
<evidence type="ECO:0000256" key="1">
    <source>
        <dbReference type="SAM" id="MobiDB-lite"/>
    </source>
</evidence>
<dbReference type="RefSeq" id="WP_341365523.1">
    <property type="nucleotide sequence ID" value="NZ_CP150951.2"/>
</dbReference>
<dbReference type="InterPro" id="IPR004045">
    <property type="entry name" value="Glutathione_S-Trfase_N"/>
</dbReference>
<evidence type="ECO:0000259" key="3">
    <source>
        <dbReference type="PROSITE" id="PS50405"/>
    </source>
</evidence>
<gene>
    <name evidence="4" type="ORF">AABB29_10680</name>
</gene>
<dbReference type="SUPFAM" id="SSF52833">
    <property type="entry name" value="Thioredoxin-like"/>
    <property type="match status" value="1"/>
</dbReference>
<accession>A0ABZ2V2A5</accession>
<dbReference type="SFLD" id="SFLDS00019">
    <property type="entry name" value="Glutathione_Transferase_(cytos"/>
    <property type="match status" value="1"/>
</dbReference>
<dbReference type="InterPro" id="IPR010987">
    <property type="entry name" value="Glutathione-S-Trfase_C-like"/>
</dbReference>
<dbReference type="SFLD" id="SFLDG00358">
    <property type="entry name" value="Main_(cytGST)"/>
    <property type="match status" value="1"/>
</dbReference>
<dbReference type="PROSITE" id="PS50405">
    <property type="entry name" value="GST_CTER"/>
    <property type="match status" value="1"/>
</dbReference>
<dbReference type="Proteomes" id="UP001440612">
    <property type="component" value="Chromosome"/>
</dbReference>
<keyword evidence="5" id="KW-1185">Reference proteome</keyword>
<dbReference type="InterPro" id="IPR036282">
    <property type="entry name" value="Glutathione-S-Trfase_C_sf"/>
</dbReference>
<feature type="domain" description="GST C-terminal" evidence="3">
    <location>
        <begin position="87"/>
        <end position="214"/>
    </location>
</feature>
<dbReference type="InterPro" id="IPR040079">
    <property type="entry name" value="Glutathione_S-Trfase"/>
</dbReference>
<evidence type="ECO:0000259" key="2">
    <source>
        <dbReference type="PROSITE" id="PS50404"/>
    </source>
</evidence>
<feature type="region of interest" description="Disordered" evidence="1">
    <location>
        <begin position="199"/>
        <end position="228"/>
    </location>
</feature>
<evidence type="ECO:0000313" key="5">
    <source>
        <dbReference type="Proteomes" id="UP001440612"/>
    </source>
</evidence>
<dbReference type="CDD" id="cd03057">
    <property type="entry name" value="GST_N_Beta"/>
    <property type="match status" value="1"/>
</dbReference>
<dbReference type="InterPro" id="IPR036249">
    <property type="entry name" value="Thioredoxin-like_sf"/>
</dbReference>
<dbReference type="SFLD" id="SFLDG01150">
    <property type="entry name" value="Main.1:_Beta-like"/>
    <property type="match status" value="1"/>
</dbReference>
<evidence type="ECO:0000313" key="4">
    <source>
        <dbReference type="EMBL" id="WZC47403.1"/>
    </source>
</evidence>
<dbReference type="Pfam" id="PF13409">
    <property type="entry name" value="GST_N_2"/>
    <property type="match status" value="1"/>
</dbReference>
<dbReference type="EMBL" id="CP150951">
    <property type="protein sequence ID" value="WZC47403.1"/>
    <property type="molecule type" value="Genomic_DNA"/>
</dbReference>
<dbReference type="Gene3D" id="3.40.30.10">
    <property type="entry name" value="Glutaredoxin"/>
    <property type="match status" value="1"/>
</dbReference>
<dbReference type="PANTHER" id="PTHR44051:SF8">
    <property type="entry name" value="GLUTATHIONE S-TRANSFERASE GSTA"/>
    <property type="match status" value="1"/>
</dbReference>
<protein>
    <submittedName>
        <fullName evidence="4">Glutathione S-transferase family protein</fullName>
    </submittedName>
</protein>
<feature type="domain" description="GST N-terminal" evidence="2">
    <location>
        <begin position="2"/>
        <end position="83"/>
    </location>
</feature>